<evidence type="ECO:0000256" key="1">
    <source>
        <dbReference type="ARBA" id="ARBA00022723"/>
    </source>
</evidence>
<dbReference type="EMBL" id="JAGIXG020000018">
    <property type="protein sequence ID" value="KAI6781755.1"/>
    <property type="molecule type" value="Genomic_DNA"/>
</dbReference>
<proteinExistence type="predicted"/>
<feature type="region of interest" description="Disordered" evidence="7">
    <location>
        <begin position="67"/>
        <end position="93"/>
    </location>
</feature>
<feature type="region of interest" description="Disordered" evidence="7">
    <location>
        <begin position="198"/>
        <end position="222"/>
    </location>
</feature>
<dbReference type="CDD" id="cd00067">
    <property type="entry name" value="GAL4"/>
    <property type="match status" value="1"/>
</dbReference>
<keyword evidence="2" id="KW-0862">Zinc</keyword>
<dbReference type="Gene3D" id="4.10.240.10">
    <property type="entry name" value="Zn(2)-C6 fungal-type DNA-binding domain"/>
    <property type="match status" value="1"/>
</dbReference>
<dbReference type="InterPro" id="IPR007219">
    <property type="entry name" value="XnlR_reg_dom"/>
</dbReference>
<feature type="region of interest" description="Disordered" evidence="7">
    <location>
        <begin position="129"/>
        <end position="172"/>
    </location>
</feature>
<evidence type="ECO:0000256" key="6">
    <source>
        <dbReference type="ARBA" id="ARBA00023242"/>
    </source>
</evidence>
<feature type="compositionally biased region" description="Low complexity" evidence="7">
    <location>
        <begin position="67"/>
        <end position="80"/>
    </location>
</feature>
<organism evidence="9 10">
    <name type="scientific">Emericellopsis cladophorae</name>
    <dbReference type="NCBI Taxonomy" id="2686198"/>
    <lineage>
        <taxon>Eukaryota</taxon>
        <taxon>Fungi</taxon>
        <taxon>Dikarya</taxon>
        <taxon>Ascomycota</taxon>
        <taxon>Pezizomycotina</taxon>
        <taxon>Sordariomycetes</taxon>
        <taxon>Hypocreomycetidae</taxon>
        <taxon>Hypocreales</taxon>
        <taxon>Bionectriaceae</taxon>
        <taxon>Emericellopsis</taxon>
    </lineage>
</organism>
<gene>
    <name evidence="9" type="ORF">J7T54_004921</name>
</gene>
<dbReference type="GeneID" id="75831407"/>
<evidence type="ECO:0000256" key="4">
    <source>
        <dbReference type="ARBA" id="ARBA00023125"/>
    </source>
</evidence>
<evidence type="ECO:0000313" key="9">
    <source>
        <dbReference type="EMBL" id="KAI6781755.1"/>
    </source>
</evidence>
<dbReference type="PANTHER" id="PTHR31944">
    <property type="entry name" value="HEME-RESPONSIVE ZINC FINGER TRANSCRIPTION FACTOR HAP1"/>
    <property type="match status" value="1"/>
</dbReference>
<keyword evidence="3" id="KW-0805">Transcription regulation</keyword>
<dbReference type="Pfam" id="PF00172">
    <property type="entry name" value="Zn_clus"/>
    <property type="match status" value="1"/>
</dbReference>
<dbReference type="SMART" id="SM00066">
    <property type="entry name" value="GAL4"/>
    <property type="match status" value="1"/>
</dbReference>
<evidence type="ECO:0000256" key="5">
    <source>
        <dbReference type="ARBA" id="ARBA00023163"/>
    </source>
</evidence>
<dbReference type="GO" id="GO:0008270">
    <property type="term" value="F:zinc ion binding"/>
    <property type="evidence" value="ECO:0007669"/>
    <property type="project" value="InterPro"/>
</dbReference>
<name>A0A9P9Y284_9HYPO</name>
<accession>A0A9P9Y284</accession>
<dbReference type="CDD" id="cd12148">
    <property type="entry name" value="fungal_TF_MHR"/>
    <property type="match status" value="1"/>
</dbReference>
<feature type="region of interest" description="Disordered" evidence="7">
    <location>
        <begin position="1"/>
        <end position="55"/>
    </location>
</feature>
<evidence type="ECO:0000256" key="2">
    <source>
        <dbReference type="ARBA" id="ARBA00022833"/>
    </source>
</evidence>
<keyword evidence="10" id="KW-1185">Reference proteome</keyword>
<dbReference type="SUPFAM" id="SSF57701">
    <property type="entry name" value="Zn2/Cys6 DNA-binding domain"/>
    <property type="match status" value="1"/>
</dbReference>
<keyword evidence="6" id="KW-0539">Nucleus</keyword>
<feature type="compositionally biased region" description="Polar residues" evidence="7">
    <location>
        <begin position="41"/>
        <end position="55"/>
    </location>
</feature>
<evidence type="ECO:0000256" key="7">
    <source>
        <dbReference type="SAM" id="MobiDB-lite"/>
    </source>
</evidence>
<dbReference type="GO" id="GO:0005634">
    <property type="term" value="C:nucleus"/>
    <property type="evidence" value="ECO:0007669"/>
    <property type="project" value="TreeGrafter"/>
</dbReference>
<evidence type="ECO:0000259" key="8">
    <source>
        <dbReference type="PROSITE" id="PS50048"/>
    </source>
</evidence>
<dbReference type="PROSITE" id="PS00463">
    <property type="entry name" value="ZN2_CY6_FUNGAL_1"/>
    <property type="match status" value="1"/>
</dbReference>
<reference evidence="9" key="2">
    <citation type="submission" date="2022-07" db="EMBL/GenBank/DDBJ databases">
        <authorList>
            <person name="Goncalves M.F.M."/>
            <person name="Hilario S."/>
            <person name="Van De Peer Y."/>
            <person name="Esteves A.C."/>
            <person name="Alves A."/>
        </authorList>
    </citation>
    <scope>NUCLEOTIDE SEQUENCE</scope>
    <source>
        <strain evidence="9">MUM 19.33</strain>
    </source>
</reference>
<reference evidence="9" key="1">
    <citation type="journal article" date="2021" name="J Fungi (Basel)">
        <title>Genomic and Metabolomic Analyses of the Marine Fungus Emericellopsis cladophorae: Insights into Saltwater Adaptability Mechanisms and Its Biosynthetic Potential.</title>
        <authorList>
            <person name="Goncalves M.F.M."/>
            <person name="Hilario S."/>
            <person name="Van de Peer Y."/>
            <person name="Esteves A.C."/>
            <person name="Alves A."/>
        </authorList>
    </citation>
    <scope>NUCLEOTIDE SEQUENCE</scope>
    <source>
        <strain evidence="9">MUM 19.33</strain>
    </source>
</reference>
<dbReference type="AlphaFoldDB" id="A0A9P9Y284"/>
<feature type="domain" description="Zn(2)-C6 fungal-type" evidence="8">
    <location>
        <begin position="97"/>
        <end position="126"/>
    </location>
</feature>
<dbReference type="RefSeq" id="XP_051362611.1">
    <property type="nucleotide sequence ID" value="XM_051505959.1"/>
</dbReference>
<comment type="caution">
    <text evidence="9">The sequence shown here is derived from an EMBL/GenBank/DDBJ whole genome shotgun (WGS) entry which is preliminary data.</text>
</comment>
<dbReference type="Proteomes" id="UP001055219">
    <property type="component" value="Unassembled WGS sequence"/>
</dbReference>
<dbReference type="OrthoDB" id="5414787at2759"/>
<evidence type="ECO:0000313" key="10">
    <source>
        <dbReference type="Proteomes" id="UP001055219"/>
    </source>
</evidence>
<dbReference type="PROSITE" id="PS50048">
    <property type="entry name" value="ZN2_CY6_FUNGAL_2"/>
    <property type="match status" value="1"/>
</dbReference>
<evidence type="ECO:0000256" key="3">
    <source>
        <dbReference type="ARBA" id="ARBA00023015"/>
    </source>
</evidence>
<keyword evidence="4" id="KW-0238">DNA-binding</keyword>
<dbReference type="PANTHER" id="PTHR31944:SF131">
    <property type="entry name" value="HEME-RESPONSIVE ZINC FINGER TRANSCRIPTION FACTOR HAP1"/>
    <property type="match status" value="1"/>
</dbReference>
<protein>
    <recommendedName>
        <fullName evidence="8">Zn(2)-C6 fungal-type domain-containing protein</fullName>
    </recommendedName>
</protein>
<dbReference type="GO" id="GO:0001228">
    <property type="term" value="F:DNA-binding transcription activator activity, RNA polymerase II-specific"/>
    <property type="evidence" value="ECO:0007669"/>
    <property type="project" value="TreeGrafter"/>
</dbReference>
<dbReference type="InterPro" id="IPR001138">
    <property type="entry name" value="Zn2Cys6_DnaBD"/>
</dbReference>
<dbReference type="InterPro" id="IPR051430">
    <property type="entry name" value="Fungal_TF_Env_Response"/>
</dbReference>
<dbReference type="Pfam" id="PF04082">
    <property type="entry name" value="Fungal_trans"/>
    <property type="match status" value="1"/>
</dbReference>
<keyword evidence="5" id="KW-0804">Transcription</keyword>
<feature type="compositionally biased region" description="Low complexity" evidence="7">
    <location>
        <begin position="16"/>
        <end position="37"/>
    </location>
</feature>
<sequence>MGLAPAPSHHPQPYEAASTGATTTTTSSSSSSSSAAAVPFAQQQQTPPSQGHTPQVHQLLAPTTYQHQTLQPAAAQQTPHGTQAQPRSVKRPRPVKSCTECRKRKLKCDRLCPCSQCQKSNRGCRYAADNDSNHNLSDASDEEGTDIGSTARPTKRLATDMRNGGSVGTPGQQQITAAQTLPILEQLATRMERIEKHLLGSSSPETTSNHTSGSASRAPEVVPATARGLSIKQGGYRTRIYGPSSPRVMLHLFQEAQDFMRHHNKDPEMREVFASFNKLHKLMRTEFTKSMLPISVFVDSMMPVRKRMVDILPPKPVCDRLVRGYLDNHETLYRIIHAPSFMAQYNAYWDGTLQLEAFLPKLLAILALASRYETKSRGLGRERSEGAHLPTACALVRLWLNNLQGKILAEIDTLQVEVLWFAIVRSSREHPRDGWAQLGTIVRMALSMGLHRDPSEFGSRITPFNGEIRRRLWATIINLDIYVSNDCDMPSTLHEECMTTKPPRNLDDAEIYPEMAELPPSRPFDQVTDNHAQAYAATTLSLRRRAVSLIARLDSVRDWGEILDVAGQLEKHLEHVDYVLPRYRPTPDSRKARRWRCRGLLDAHIRTILMNLYRPFVLGSPSAPPQAVRAYLRHSLQMVIGIEELDPSMPEYEEVADLCHSGNKSAAMQAALSLCYYIRAQVRDAQVNPAAMAVQQALSAEPDPSDPTARAAATTDDSVWSAPQLIQSVERVIGFLVQNIKSGDTKDIICLSLVLESVRTPEPRSDEMAHGLRVVLDQCLRAANFSLERLATAQPASSSQQQHAYPAANAYPASGNLMGSPADEDGWMFWDGWDD</sequence>
<dbReference type="InterPro" id="IPR036864">
    <property type="entry name" value="Zn2-C6_fun-type_DNA-bd_sf"/>
</dbReference>
<dbReference type="SMART" id="SM00906">
    <property type="entry name" value="Fungal_trans"/>
    <property type="match status" value="1"/>
</dbReference>
<dbReference type="GO" id="GO:0000978">
    <property type="term" value="F:RNA polymerase II cis-regulatory region sequence-specific DNA binding"/>
    <property type="evidence" value="ECO:0007669"/>
    <property type="project" value="TreeGrafter"/>
</dbReference>
<dbReference type="GO" id="GO:0006351">
    <property type="term" value="P:DNA-templated transcription"/>
    <property type="evidence" value="ECO:0007669"/>
    <property type="project" value="InterPro"/>
</dbReference>
<keyword evidence="1" id="KW-0479">Metal-binding</keyword>
<feature type="compositionally biased region" description="Polar residues" evidence="7">
    <location>
        <begin position="200"/>
        <end position="215"/>
    </location>
</feature>